<dbReference type="SUPFAM" id="SSF88713">
    <property type="entry name" value="Glycoside hydrolase/deacetylase"/>
    <property type="match status" value="1"/>
</dbReference>
<keyword evidence="17" id="KW-0378">Hydrolase</keyword>
<evidence type="ECO:0000256" key="1">
    <source>
        <dbReference type="ARBA" id="ARBA00001941"/>
    </source>
</evidence>
<dbReference type="InterPro" id="IPR050248">
    <property type="entry name" value="Polysacc_deacetylase_ArnD"/>
</dbReference>
<dbReference type="GO" id="GO:0000272">
    <property type="term" value="P:polysaccharide catabolic process"/>
    <property type="evidence" value="ECO:0007669"/>
    <property type="project" value="UniProtKB-KW"/>
</dbReference>
<dbReference type="GO" id="GO:0098552">
    <property type="term" value="C:side of membrane"/>
    <property type="evidence" value="ECO:0007669"/>
    <property type="project" value="UniProtKB-KW"/>
</dbReference>
<sequence>MALRLRQISLALAVAGLFRLTDAQTPAVAQTGAVAQTSAVDRTTEKGEAAITDPNVECSAYNYPPVDNHISSFPPIWEAASILPNDTVAQAKWNSISGSVPTNISVKVIIFYYPDSDPDCWWTDTLCTIPKLAGLPPDVSAAPEPSTLGYGFDDGPNCSHNAFYDYLASQNQKATFYFIGSNVADWPLEAQRALADGIELFGLSWFPPVTTFSSVAVFAELWYLFQMQMIKLAVGVTPTCWRASLPPPYGDVDDRVRAIAHGLGLQTIMWEYDTEDADVGGSGSDAVTDQDVITNYQAFIQTASNGTFSNTGAIVLTHELNNFTMSEAVNAKLNLMQHHKHIVPVGVSLNKTQPYVETNYSLPTFEEYISGQVIANGTRISPTNTTSSASSTATESAASSDSGNGEAASSSNGAKNLGYDTLLLPVFLGMIYSLF</sequence>
<dbReference type="PROSITE" id="PS51677">
    <property type="entry name" value="NODB"/>
    <property type="match status" value="1"/>
</dbReference>
<feature type="region of interest" description="Disordered" evidence="14">
    <location>
        <begin position="380"/>
        <end position="412"/>
    </location>
</feature>
<accession>A0A6A4H7B9</accession>
<feature type="domain" description="NodB homology" evidence="16">
    <location>
        <begin position="146"/>
        <end position="350"/>
    </location>
</feature>
<keyword evidence="4" id="KW-0336">GPI-anchor</keyword>
<evidence type="ECO:0000259" key="16">
    <source>
        <dbReference type="PROSITE" id="PS51677"/>
    </source>
</evidence>
<keyword evidence="6" id="KW-0472">Membrane</keyword>
<feature type="compositionally biased region" description="Low complexity" evidence="14">
    <location>
        <begin position="381"/>
        <end position="412"/>
    </location>
</feature>
<keyword evidence="8" id="KW-0170">Cobalt</keyword>
<evidence type="ECO:0000256" key="4">
    <source>
        <dbReference type="ARBA" id="ARBA00022622"/>
    </source>
</evidence>
<keyword evidence="3" id="KW-1003">Cell membrane</keyword>
<proteinExistence type="predicted"/>
<dbReference type="Proteomes" id="UP000799118">
    <property type="component" value="Unassembled WGS sequence"/>
</dbReference>
<evidence type="ECO:0000256" key="7">
    <source>
        <dbReference type="ARBA" id="ARBA00023277"/>
    </source>
</evidence>
<evidence type="ECO:0000256" key="3">
    <source>
        <dbReference type="ARBA" id="ARBA00022475"/>
    </source>
</evidence>
<dbReference type="Pfam" id="PF01522">
    <property type="entry name" value="Polysacc_deac_1"/>
    <property type="match status" value="1"/>
</dbReference>
<reference evidence="17" key="1">
    <citation type="journal article" date="2019" name="Environ. Microbiol.">
        <title>Fungal ecological strategies reflected in gene transcription - a case study of two litter decomposers.</title>
        <authorList>
            <person name="Barbi F."/>
            <person name="Kohler A."/>
            <person name="Barry K."/>
            <person name="Baskaran P."/>
            <person name="Daum C."/>
            <person name="Fauchery L."/>
            <person name="Ihrmark K."/>
            <person name="Kuo A."/>
            <person name="LaButti K."/>
            <person name="Lipzen A."/>
            <person name="Morin E."/>
            <person name="Grigoriev I.V."/>
            <person name="Henrissat B."/>
            <person name="Lindahl B."/>
            <person name="Martin F."/>
        </authorList>
    </citation>
    <scope>NUCLEOTIDE SEQUENCE</scope>
    <source>
        <strain evidence="17">JB14</strain>
    </source>
</reference>
<evidence type="ECO:0000256" key="8">
    <source>
        <dbReference type="ARBA" id="ARBA00023285"/>
    </source>
</evidence>
<evidence type="ECO:0000256" key="6">
    <source>
        <dbReference type="ARBA" id="ARBA00023136"/>
    </source>
</evidence>
<evidence type="ECO:0000256" key="15">
    <source>
        <dbReference type="SAM" id="SignalP"/>
    </source>
</evidence>
<dbReference type="InterPro" id="IPR011330">
    <property type="entry name" value="Glyco_hydro/deAcase_b/a-brl"/>
</dbReference>
<evidence type="ECO:0000256" key="14">
    <source>
        <dbReference type="SAM" id="MobiDB-lite"/>
    </source>
</evidence>
<keyword evidence="5" id="KW-0146">Chitin degradation</keyword>
<keyword evidence="9" id="KW-0449">Lipoprotein</keyword>
<feature type="chain" id="PRO_5025435238" description="chitin deacetylase" evidence="15">
    <location>
        <begin position="24"/>
        <end position="435"/>
    </location>
</feature>
<name>A0A6A4H7B9_9AGAR</name>
<comment type="subcellular location">
    <subcellularLocation>
        <location evidence="2">Cell membrane</location>
        <topology evidence="2">Lipid-anchor</topology>
        <topology evidence="2">GPI-anchor</topology>
    </subcellularLocation>
</comment>
<dbReference type="GO" id="GO:0071555">
    <property type="term" value="P:cell wall organization"/>
    <property type="evidence" value="ECO:0007669"/>
    <property type="project" value="UniProtKB-KW"/>
</dbReference>
<dbReference type="GO" id="GO:0005886">
    <property type="term" value="C:plasma membrane"/>
    <property type="evidence" value="ECO:0007669"/>
    <property type="project" value="UniProtKB-SubCell"/>
</dbReference>
<evidence type="ECO:0000256" key="13">
    <source>
        <dbReference type="ARBA" id="ARBA00048494"/>
    </source>
</evidence>
<keyword evidence="7" id="KW-0119">Carbohydrate metabolism</keyword>
<protein>
    <recommendedName>
        <fullName evidence="12">chitin deacetylase</fullName>
        <ecNumber evidence="12">3.5.1.41</ecNumber>
    </recommendedName>
</protein>
<gene>
    <name evidence="17" type="ORF">BT96DRAFT_829796</name>
</gene>
<keyword evidence="11" id="KW-0624">Polysaccharide degradation</keyword>
<evidence type="ECO:0000256" key="10">
    <source>
        <dbReference type="ARBA" id="ARBA00023316"/>
    </source>
</evidence>
<evidence type="ECO:0000256" key="12">
    <source>
        <dbReference type="ARBA" id="ARBA00024056"/>
    </source>
</evidence>
<evidence type="ECO:0000256" key="5">
    <source>
        <dbReference type="ARBA" id="ARBA00023024"/>
    </source>
</evidence>
<keyword evidence="18" id="KW-1185">Reference proteome</keyword>
<dbReference type="EC" id="3.5.1.41" evidence="12"/>
<dbReference type="GO" id="GO:0004099">
    <property type="term" value="F:chitin deacetylase activity"/>
    <property type="evidence" value="ECO:0007669"/>
    <property type="project" value="UniProtKB-EC"/>
</dbReference>
<dbReference type="GO" id="GO:0009272">
    <property type="term" value="P:fungal-type cell wall biogenesis"/>
    <property type="evidence" value="ECO:0007669"/>
    <property type="project" value="UniProtKB-ARBA"/>
</dbReference>
<dbReference type="PANTHER" id="PTHR10587:SF98">
    <property type="entry name" value="CHITIN DEACETYLASE"/>
    <property type="match status" value="1"/>
</dbReference>
<dbReference type="GO" id="GO:0006032">
    <property type="term" value="P:chitin catabolic process"/>
    <property type="evidence" value="ECO:0007669"/>
    <property type="project" value="UniProtKB-KW"/>
</dbReference>
<dbReference type="Gene3D" id="3.20.20.370">
    <property type="entry name" value="Glycoside hydrolase/deacetylase"/>
    <property type="match status" value="1"/>
</dbReference>
<comment type="catalytic activity">
    <reaction evidence="13">
        <text>[(1-&gt;4)-N-acetyl-beta-D-glucosaminyl](n) + n H2O = chitosan + n acetate</text>
        <dbReference type="Rhea" id="RHEA:10464"/>
        <dbReference type="Rhea" id="RHEA-COMP:9593"/>
        <dbReference type="Rhea" id="RHEA-COMP:9597"/>
        <dbReference type="ChEBI" id="CHEBI:15377"/>
        <dbReference type="ChEBI" id="CHEBI:17029"/>
        <dbReference type="ChEBI" id="CHEBI:30089"/>
        <dbReference type="ChEBI" id="CHEBI:57704"/>
        <dbReference type="EC" id="3.5.1.41"/>
    </reaction>
    <physiologicalReaction direction="left-to-right" evidence="13">
        <dbReference type="Rhea" id="RHEA:10465"/>
    </physiologicalReaction>
</comment>
<keyword evidence="15" id="KW-0732">Signal</keyword>
<evidence type="ECO:0000256" key="9">
    <source>
        <dbReference type="ARBA" id="ARBA00023288"/>
    </source>
</evidence>
<evidence type="ECO:0000313" key="17">
    <source>
        <dbReference type="EMBL" id="KAE9393067.1"/>
    </source>
</evidence>
<dbReference type="PANTHER" id="PTHR10587">
    <property type="entry name" value="GLYCOSYL TRANSFERASE-RELATED"/>
    <property type="match status" value="1"/>
</dbReference>
<evidence type="ECO:0000256" key="11">
    <source>
        <dbReference type="ARBA" id="ARBA00023326"/>
    </source>
</evidence>
<evidence type="ECO:0000256" key="2">
    <source>
        <dbReference type="ARBA" id="ARBA00004609"/>
    </source>
</evidence>
<keyword evidence="4" id="KW-0325">Glycoprotein</keyword>
<comment type="cofactor">
    <cofactor evidence="1">
        <name>Co(2+)</name>
        <dbReference type="ChEBI" id="CHEBI:48828"/>
    </cofactor>
</comment>
<feature type="signal peptide" evidence="15">
    <location>
        <begin position="1"/>
        <end position="23"/>
    </location>
</feature>
<dbReference type="EMBL" id="ML769581">
    <property type="protein sequence ID" value="KAE9393067.1"/>
    <property type="molecule type" value="Genomic_DNA"/>
</dbReference>
<dbReference type="AlphaFoldDB" id="A0A6A4H7B9"/>
<keyword evidence="10" id="KW-0961">Cell wall biogenesis/degradation</keyword>
<dbReference type="InterPro" id="IPR002509">
    <property type="entry name" value="NODB_dom"/>
</dbReference>
<dbReference type="OrthoDB" id="407355at2759"/>
<organism evidence="17 18">
    <name type="scientific">Gymnopus androsaceus JB14</name>
    <dbReference type="NCBI Taxonomy" id="1447944"/>
    <lineage>
        <taxon>Eukaryota</taxon>
        <taxon>Fungi</taxon>
        <taxon>Dikarya</taxon>
        <taxon>Basidiomycota</taxon>
        <taxon>Agaricomycotina</taxon>
        <taxon>Agaricomycetes</taxon>
        <taxon>Agaricomycetidae</taxon>
        <taxon>Agaricales</taxon>
        <taxon>Marasmiineae</taxon>
        <taxon>Omphalotaceae</taxon>
        <taxon>Gymnopus</taxon>
    </lineage>
</organism>
<evidence type="ECO:0000313" key="18">
    <source>
        <dbReference type="Proteomes" id="UP000799118"/>
    </source>
</evidence>